<proteinExistence type="predicted"/>
<reference evidence="1" key="1">
    <citation type="submission" date="2016-05" db="EMBL/GenBank/DDBJ databases">
        <authorList>
            <person name="Lavstsen T."/>
            <person name="Jespersen J.S."/>
        </authorList>
    </citation>
    <scope>NUCLEOTIDE SEQUENCE</scope>
    <source>
        <tissue evidence="1">Brain</tissue>
    </source>
</reference>
<dbReference type="AlphaFoldDB" id="A0A1A8NQE6"/>
<gene>
    <name evidence="1" type="primary">HTR4</name>
</gene>
<keyword evidence="1" id="KW-0675">Receptor</keyword>
<feature type="non-terminal residue" evidence="1">
    <location>
        <position position="1"/>
    </location>
</feature>
<sequence>QRLSWPSQMQCSSCLVKNQQLWRHMLEDVTADVI</sequence>
<dbReference type="EMBL" id="HAEI01000333">
    <property type="protein sequence ID" value="SBR71273.1"/>
    <property type="molecule type" value="Transcribed_RNA"/>
</dbReference>
<protein>
    <submittedName>
        <fullName evidence="1">5-hydroxytryptamine (Serotonin) receptor 4, G protein-coupled</fullName>
    </submittedName>
</protein>
<name>A0A1A8NQE6_9TELE</name>
<reference evidence="1" key="2">
    <citation type="submission" date="2016-06" db="EMBL/GenBank/DDBJ databases">
        <title>The genome of a short-lived fish provides insights into sex chromosome evolution and the genetic control of aging.</title>
        <authorList>
            <person name="Reichwald K."/>
            <person name="Felder M."/>
            <person name="Petzold A."/>
            <person name="Koch P."/>
            <person name="Groth M."/>
            <person name="Platzer M."/>
        </authorList>
    </citation>
    <scope>NUCLEOTIDE SEQUENCE</scope>
    <source>
        <tissue evidence="1">Brain</tissue>
    </source>
</reference>
<feature type="non-terminal residue" evidence="1">
    <location>
        <position position="34"/>
    </location>
</feature>
<accession>A0A1A8NQE6</accession>
<organism evidence="1">
    <name type="scientific">Nothobranchius rachovii</name>
    <name type="common">bluefin notho</name>
    <dbReference type="NCBI Taxonomy" id="451742"/>
    <lineage>
        <taxon>Eukaryota</taxon>
        <taxon>Metazoa</taxon>
        <taxon>Chordata</taxon>
        <taxon>Craniata</taxon>
        <taxon>Vertebrata</taxon>
        <taxon>Euteleostomi</taxon>
        <taxon>Actinopterygii</taxon>
        <taxon>Neopterygii</taxon>
        <taxon>Teleostei</taxon>
        <taxon>Neoteleostei</taxon>
        <taxon>Acanthomorphata</taxon>
        <taxon>Ovalentaria</taxon>
        <taxon>Atherinomorphae</taxon>
        <taxon>Cyprinodontiformes</taxon>
        <taxon>Nothobranchiidae</taxon>
        <taxon>Nothobranchius</taxon>
    </lineage>
</organism>
<evidence type="ECO:0000313" key="1">
    <source>
        <dbReference type="EMBL" id="SBR71273.1"/>
    </source>
</evidence>